<feature type="binding site" evidence="13">
    <location>
        <position position="271"/>
    </location>
    <ligand>
        <name>NADPH</name>
        <dbReference type="ChEBI" id="CHEBI:57783"/>
    </ligand>
</feature>
<dbReference type="FunFam" id="1.10.1040.10:FF:000001">
    <property type="entry name" value="Glycerol-3-phosphate dehydrogenase [NAD(P)+]"/>
    <property type="match status" value="1"/>
</dbReference>
<feature type="active site" description="Proton acceptor" evidence="13 14">
    <location>
        <position position="183"/>
    </location>
</feature>
<organism evidence="20">
    <name type="scientific">Thermocrinis ruber</name>
    <dbReference type="NCBI Taxonomy" id="75906"/>
    <lineage>
        <taxon>Bacteria</taxon>
        <taxon>Pseudomonadati</taxon>
        <taxon>Aquificota</taxon>
        <taxon>Aquificia</taxon>
        <taxon>Aquificales</taxon>
        <taxon>Aquificaceae</taxon>
        <taxon>Thermocrinis</taxon>
    </lineage>
</organism>
<evidence type="ECO:0000256" key="14">
    <source>
        <dbReference type="PIRSR" id="PIRSR000114-1"/>
    </source>
</evidence>
<dbReference type="GO" id="GO:0005829">
    <property type="term" value="C:cytosol"/>
    <property type="evidence" value="ECO:0007669"/>
    <property type="project" value="TreeGrafter"/>
</dbReference>
<feature type="binding site" evidence="13">
    <location>
        <position position="236"/>
    </location>
    <ligand>
        <name>sn-glycerol 3-phosphate</name>
        <dbReference type="ChEBI" id="CHEBI:57597"/>
    </ligand>
</feature>
<feature type="binding site" evidence="13">
    <location>
        <position position="12"/>
    </location>
    <ligand>
        <name>NADPH</name>
        <dbReference type="ChEBI" id="CHEBI:57783"/>
    </ligand>
</feature>
<evidence type="ECO:0000256" key="15">
    <source>
        <dbReference type="PIRSR" id="PIRSR000114-2"/>
    </source>
</evidence>
<reference evidence="20" key="1">
    <citation type="journal article" date="2020" name="mSystems">
        <title>Genome- and Community-Level Interaction Insights into Carbon Utilization and Element Cycling Functions of Hydrothermarchaeota in Hydrothermal Sediment.</title>
        <authorList>
            <person name="Zhou Z."/>
            <person name="Liu Y."/>
            <person name="Xu W."/>
            <person name="Pan J."/>
            <person name="Luo Z.H."/>
            <person name="Li M."/>
        </authorList>
    </citation>
    <scope>NUCLEOTIDE SEQUENCE [LARGE SCALE GENOMIC DNA]</scope>
    <source>
        <strain evidence="20">SpSt-114</strain>
    </source>
</reference>
<feature type="domain" description="Glycerol-3-phosphate dehydrogenase NAD-dependent C-terminal" evidence="19">
    <location>
        <begin position="172"/>
        <end position="311"/>
    </location>
</feature>
<evidence type="ECO:0000256" key="11">
    <source>
        <dbReference type="ARBA" id="ARBA00069372"/>
    </source>
</evidence>
<dbReference type="AlphaFoldDB" id="A0A7C5WY61"/>
<dbReference type="EC" id="1.1.1.94" evidence="10 13"/>
<dbReference type="FunFam" id="3.40.50.720:FF:000019">
    <property type="entry name" value="Glycerol-3-phosphate dehydrogenase [NAD(P)+]"/>
    <property type="match status" value="1"/>
</dbReference>
<feature type="binding site" evidence="13">
    <location>
        <position position="248"/>
    </location>
    <ligand>
        <name>sn-glycerol 3-phosphate</name>
        <dbReference type="ChEBI" id="CHEBI:57597"/>
    </ligand>
</feature>
<keyword evidence="4 13" id="KW-0560">Oxidoreductase</keyword>
<evidence type="ECO:0000256" key="7">
    <source>
        <dbReference type="ARBA" id="ARBA00023209"/>
    </source>
</evidence>
<dbReference type="PIRSF" id="PIRSF000114">
    <property type="entry name" value="Glycerol-3-P_dh"/>
    <property type="match status" value="1"/>
</dbReference>
<keyword evidence="13" id="KW-0963">Cytoplasm</keyword>
<feature type="binding site" evidence="13">
    <location>
        <position position="100"/>
    </location>
    <ligand>
        <name>NADPH</name>
        <dbReference type="ChEBI" id="CHEBI:57783"/>
    </ligand>
</feature>
<comment type="caution">
    <text evidence="13">Lacks conserved residue(s) required for the propagation of feature annotation.</text>
</comment>
<dbReference type="InterPro" id="IPR006168">
    <property type="entry name" value="G3P_DH_NAD-dep"/>
</dbReference>
<keyword evidence="2 13" id="KW-0444">Lipid biosynthesis</keyword>
<dbReference type="InterPro" id="IPR036291">
    <property type="entry name" value="NAD(P)-bd_dom_sf"/>
</dbReference>
<evidence type="ECO:0000313" key="20">
    <source>
        <dbReference type="EMBL" id="HHO73372.1"/>
    </source>
</evidence>
<evidence type="ECO:0000256" key="16">
    <source>
        <dbReference type="PIRSR" id="PIRSR000114-3"/>
    </source>
</evidence>
<comment type="catalytic activity">
    <reaction evidence="13">
        <text>sn-glycerol 3-phosphate + NAD(+) = dihydroxyacetone phosphate + NADH + H(+)</text>
        <dbReference type="Rhea" id="RHEA:11092"/>
        <dbReference type="ChEBI" id="CHEBI:15378"/>
        <dbReference type="ChEBI" id="CHEBI:57540"/>
        <dbReference type="ChEBI" id="CHEBI:57597"/>
        <dbReference type="ChEBI" id="CHEBI:57642"/>
        <dbReference type="ChEBI" id="CHEBI:57945"/>
        <dbReference type="EC" id="1.1.1.94"/>
    </reaction>
</comment>
<dbReference type="PROSITE" id="PS00957">
    <property type="entry name" value="NAD_G3PDH"/>
    <property type="match status" value="1"/>
</dbReference>
<dbReference type="HAMAP" id="MF_00394">
    <property type="entry name" value="NAD_Glyc3P_dehydrog"/>
    <property type="match status" value="1"/>
</dbReference>
<feature type="binding site" evidence="13">
    <location>
        <position position="128"/>
    </location>
    <ligand>
        <name>sn-glycerol 3-phosphate</name>
        <dbReference type="ChEBI" id="CHEBI:57597"/>
    </ligand>
</feature>
<comment type="subcellular location">
    <subcellularLocation>
        <location evidence="13">Cytoplasm</location>
    </subcellularLocation>
</comment>
<keyword evidence="7 13" id="KW-0594">Phospholipid biosynthesis</keyword>
<evidence type="ECO:0000256" key="8">
    <source>
        <dbReference type="ARBA" id="ARBA00023264"/>
    </source>
</evidence>
<name>A0A7C5WY61_9AQUI</name>
<feature type="binding site" evidence="13">
    <location>
        <position position="246"/>
    </location>
    <ligand>
        <name>sn-glycerol 3-phosphate</name>
        <dbReference type="ChEBI" id="CHEBI:57597"/>
    </ligand>
</feature>
<evidence type="ECO:0000256" key="10">
    <source>
        <dbReference type="ARBA" id="ARBA00066687"/>
    </source>
</evidence>
<comment type="catalytic activity">
    <reaction evidence="9">
        <text>sn-glycerol 3-phosphate + NADP(+) = dihydroxyacetone phosphate + NADPH + H(+)</text>
        <dbReference type="Rhea" id="RHEA:11096"/>
        <dbReference type="ChEBI" id="CHEBI:15378"/>
        <dbReference type="ChEBI" id="CHEBI:57597"/>
        <dbReference type="ChEBI" id="CHEBI:57642"/>
        <dbReference type="ChEBI" id="CHEBI:57783"/>
        <dbReference type="ChEBI" id="CHEBI:58349"/>
        <dbReference type="EC" id="1.1.1.94"/>
    </reaction>
    <physiologicalReaction direction="right-to-left" evidence="9">
        <dbReference type="Rhea" id="RHEA:11098"/>
    </physiologicalReaction>
</comment>
<feature type="binding site" evidence="13">
    <location>
        <position position="247"/>
    </location>
    <ligand>
        <name>sn-glycerol 3-phosphate</name>
        <dbReference type="ChEBI" id="CHEBI:57597"/>
    </ligand>
</feature>
<evidence type="ECO:0000256" key="3">
    <source>
        <dbReference type="ARBA" id="ARBA00022857"/>
    </source>
</evidence>
<feature type="binding site" evidence="13">
    <location>
        <position position="100"/>
    </location>
    <ligand>
        <name>sn-glycerol 3-phosphate</name>
        <dbReference type="ChEBI" id="CHEBI:57597"/>
    </ligand>
</feature>
<keyword evidence="5 13" id="KW-0520">NAD</keyword>
<evidence type="ECO:0000256" key="1">
    <source>
        <dbReference type="ARBA" id="ARBA00011009"/>
    </source>
</evidence>
<dbReference type="Gene3D" id="1.10.1040.10">
    <property type="entry name" value="N-(1-d-carboxylethyl)-l-norvaline Dehydrogenase, domain 2"/>
    <property type="match status" value="1"/>
</dbReference>
<feature type="binding site" evidence="15">
    <location>
        <begin position="247"/>
        <end position="248"/>
    </location>
    <ligand>
        <name>substrate</name>
    </ligand>
</feature>
<dbReference type="GO" id="GO:0047952">
    <property type="term" value="F:glycerol-3-phosphate dehydrogenase [NAD(P)+] activity"/>
    <property type="evidence" value="ECO:0007669"/>
    <property type="project" value="UniProtKB-UniRule"/>
</dbReference>
<evidence type="ECO:0000256" key="4">
    <source>
        <dbReference type="ARBA" id="ARBA00023002"/>
    </source>
</evidence>
<accession>A0A7C5WY61</accession>
<feature type="binding site" evidence="13">
    <location>
        <position position="32"/>
    </location>
    <ligand>
        <name>NADPH</name>
        <dbReference type="ChEBI" id="CHEBI:57783"/>
    </ligand>
</feature>
<evidence type="ECO:0000256" key="17">
    <source>
        <dbReference type="RuleBase" id="RU000437"/>
    </source>
</evidence>
<keyword evidence="6 13" id="KW-0443">Lipid metabolism</keyword>
<evidence type="ECO:0000256" key="6">
    <source>
        <dbReference type="ARBA" id="ARBA00023098"/>
    </source>
</evidence>
<dbReference type="InterPro" id="IPR008927">
    <property type="entry name" value="6-PGluconate_DH-like_C_sf"/>
</dbReference>
<protein>
    <recommendedName>
        <fullName evidence="11 13">Glycerol-3-phosphate dehydrogenase [NAD(P)+]</fullName>
        <ecNumber evidence="10 13">1.1.1.94</ecNumber>
    </recommendedName>
    <alternativeName>
        <fullName evidence="13">NAD(P)(+)-dependent glycerol-3-phosphate dehydrogenase</fullName>
    </alternativeName>
    <alternativeName>
        <fullName evidence="12 13">NAD(P)H-dependent dihydroxyacetone-phosphate reductase</fullName>
    </alternativeName>
</protein>
<feature type="binding site" evidence="13">
    <location>
        <position position="132"/>
    </location>
    <ligand>
        <name>NADPH</name>
        <dbReference type="ChEBI" id="CHEBI:57783"/>
    </ligand>
</feature>
<comment type="similarity">
    <text evidence="1 13 17">Belongs to the NAD-dependent glycerol-3-phosphate dehydrogenase family.</text>
</comment>
<dbReference type="Pfam" id="PF01210">
    <property type="entry name" value="NAD_Gly3P_dh_N"/>
    <property type="match status" value="1"/>
</dbReference>
<dbReference type="PRINTS" id="PR00077">
    <property type="entry name" value="GPDHDRGNASE"/>
</dbReference>
<evidence type="ECO:0000259" key="19">
    <source>
        <dbReference type="Pfam" id="PF07479"/>
    </source>
</evidence>
<comment type="caution">
    <text evidence="20">The sequence shown here is derived from an EMBL/GenBank/DDBJ whole genome shotgun (WGS) entry which is preliminary data.</text>
</comment>
<evidence type="ECO:0000256" key="12">
    <source>
        <dbReference type="ARBA" id="ARBA00080511"/>
    </source>
</evidence>
<dbReference type="GO" id="GO:0008654">
    <property type="term" value="P:phospholipid biosynthetic process"/>
    <property type="evidence" value="ECO:0007669"/>
    <property type="project" value="UniProtKB-KW"/>
</dbReference>
<feature type="domain" description="Glycerol-3-phosphate dehydrogenase NAD-dependent N-terminal" evidence="18">
    <location>
        <begin position="3"/>
        <end position="150"/>
    </location>
</feature>
<keyword evidence="13" id="KW-0547">Nucleotide-binding</keyword>
<feature type="binding site" evidence="16">
    <location>
        <position position="132"/>
    </location>
    <ligand>
        <name>NAD(+)</name>
        <dbReference type="ChEBI" id="CHEBI:57540"/>
    </ligand>
</feature>
<dbReference type="GO" id="GO:0046167">
    <property type="term" value="P:glycerol-3-phosphate biosynthetic process"/>
    <property type="evidence" value="ECO:0007669"/>
    <property type="project" value="UniProtKB-UniRule"/>
</dbReference>
<dbReference type="GO" id="GO:0046168">
    <property type="term" value="P:glycerol-3-phosphate catabolic process"/>
    <property type="evidence" value="ECO:0007669"/>
    <property type="project" value="InterPro"/>
</dbReference>
<feature type="binding site" evidence="16">
    <location>
        <position position="247"/>
    </location>
    <ligand>
        <name>NAD(+)</name>
        <dbReference type="ChEBI" id="CHEBI:57540"/>
    </ligand>
</feature>
<dbReference type="NCBIfam" id="NF000940">
    <property type="entry name" value="PRK00094.1-2"/>
    <property type="match status" value="1"/>
</dbReference>
<comment type="pathway">
    <text evidence="13">Membrane lipid metabolism; glycerophospholipid metabolism.</text>
</comment>
<dbReference type="InterPro" id="IPR011128">
    <property type="entry name" value="G3P_DH_NAD-dep_N"/>
</dbReference>
<dbReference type="InterPro" id="IPR006109">
    <property type="entry name" value="G3P_DH_NAD-dep_C"/>
</dbReference>
<dbReference type="InterPro" id="IPR013328">
    <property type="entry name" value="6PGD_dom2"/>
</dbReference>
<dbReference type="Gene3D" id="3.40.50.720">
    <property type="entry name" value="NAD(P)-binding Rossmann-like Domain"/>
    <property type="match status" value="1"/>
</dbReference>
<dbReference type="Pfam" id="PF07479">
    <property type="entry name" value="NAD_Gly3P_dh_C"/>
    <property type="match status" value="1"/>
</dbReference>
<dbReference type="EMBL" id="DSAC01000024">
    <property type="protein sequence ID" value="HHO73372.1"/>
    <property type="molecule type" value="Genomic_DNA"/>
</dbReference>
<keyword evidence="3 13" id="KW-0521">NADP</keyword>
<gene>
    <name evidence="13" type="primary">gpsA</name>
    <name evidence="20" type="ORF">ENN04_01895</name>
</gene>
<comment type="function">
    <text evidence="13">Catalyzes the reduction of the glycolytic intermediate dihydroxyacetone phosphate (DHAP) to sn-glycerol 3-phosphate (G3P), the key precursor for phospholipid synthesis.</text>
</comment>
<keyword evidence="8 13" id="KW-1208">Phospholipid metabolism</keyword>
<evidence type="ECO:0000259" key="18">
    <source>
        <dbReference type="Pfam" id="PF01210"/>
    </source>
</evidence>
<feature type="binding site" evidence="13">
    <location>
        <position position="183"/>
    </location>
    <ligand>
        <name>sn-glycerol 3-phosphate</name>
        <dbReference type="ChEBI" id="CHEBI:57597"/>
    </ligand>
</feature>
<dbReference type="PANTHER" id="PTHR11728:SF1">
    <property type="entry name" value="GLYCEROL-3-PHOSPHATE DEHYDROGENASE [NAD(+)] 2, CHLOROPLASTIC"/>
    <property type="match status" value="1"/>
</dbReference>
<feature type="binding site" evidence="13">
    <location>
        <position position="247"/>
    </location>
    <ligand>
        <name>NADPH</name>
        <dbReference type="ChEBI" id="CHEBI:57783"/>
    </ligand>
</feature>
<evidence type="ECO:0000256" key="2">
    <source>
        <dbReference type="ARBA" id="ARBA00022516"/>
    </source>
</evidence>
<feature type="binding site" evidence="13">
    <location>
        <position position="273"/>
    </location>
    <ligand>
        <name>NADPH</name>
        <dbReference type="ChEBI" id="CHEBI:57783"/>
    </ligand>
</feature>
<feature type="binding site" evidence="16">
    <location>
        <begin position="8"/>
        <end position="13"/>
    </location>
    <ligand>
        <name>NAD(+)</name>
        <dbReference type="ChEBI" id="CHEBI:57540"/>
    </ligand>
</feature>
<evidence type="ECO:0000256" key="5">
    <source>
        <dbReference type="ARBA" id="ARBA00023027"/>
    </source>
</evidence>
<dbReference type="GO" id="GO:0005975">
    <property type="term" value="P:carbohydrate metabolic process"/>
    <property type="evidence" value="ECO:0007669"/>
    <property type="project" value="InterPro"/>
</dbReference>
<evidence type="ECO:0000256" key="9">
    <source>
        <dbReference type="ARBA" id="ARBA00052716"/>
    </source>
</evidence>
<evidence type="ECO:0000256" key="13">
    <source>
        <dbReference type="HAMAP-Rule" id="MF_00394"/>
    </source>
</evidence>
<sequence>MGKVAILGAGRWGCALGLVLSRKGSEVMLFDRNPSVVEALKEGKDPYWGIDFEKKPLATTHLEEALDFSQYILIALPVQVIRKVLEGKSIKGKVFISASKGLEVGTNKRVSEVLKELFPDCKVLALSGPSFAEETAKGLPCAVVLAGEDVALLREVRELFSSELFRVYLSEDIVGVELGGALKNVIAIACGISDGLGFGDNARAGLITRGLVEMVRLGTALGGKVQTFYGLSGLGDLVLTSTSSKSRNRTFGFLLGQGLSLEQAQEKIGQVVEGKETVKAVKELSEKLNLYAPISWAVYRVVVEGEEPLKVARELLLRPPQRDFEGL</sequence>
<dbReference type="PANTHER" id="PTHR11728">
    <property type="entry name" value="GLYCEROL-3-PHOSPHATE DEHYDROGENASE"/>
    <property type="match status" value="1"/>
</dbReference>
<dbReference type="GO" id="GO:0006650">
    <property type="term" value="P:glycerophospholipid metabolic process"/>
    <property type="evidence" value="ECO:0007669"/>
    <property type="project" value="UniProtKB-UniRule"/>
</dbReference>
<dbReference type="SUPFAM" id="SSF48179">
    <property type="entry name" value="6-phosphogluconate dehydrogenase C-terminal domain-like"/>
    <property type="match status" value="1"/>
</dbReference>
<dbReference type="UniPathway" id="UPA00940"/>
<proteinExistence type="inferred from homology"/>
<feature type="binding site" evidence="13">
    <location>
        <position position="130"/>
    </location>
    <ligand>
        <name>sn-glycerol 3-phosphate</name>
        <dbReference type="ChEBI" id="CHEBI:57597"/>
    </ligand>
</feature>
<dbReference type="GO" id="GO:0051287">
    <property type="term" value="F:NAD binding"/>
    <property type="evidence" value="ECO:0007669"/>
    <property type="project" value="InterPro"/>
</dbReference>
<dbReference type="SUPFAM" id="SSF51735">
    <property type="entry name" value="NAD(P)-binding Rossmann-fold domains"/>
    <property type="match status" value="1"/>
</dbReference>
<feature type="binding site" evidence="15">
    <location>
        <position position="100"/>
    </location>
    <ligand>
        <name>substrate</name>
    </ligand>
</feature>
<dbReference type="NCBIfam" id="NF000942">
    <property type="entry name" value="PRK00094.1-4"/>
    <property type="match status" value="1"/>
</dbReference>